<dbReference type="InterPro" id="IPR011834">
    <property type="entry name" value="Agluc_phsphrylas"/>
</dbReference>
<evidence type="ECO:0000313" key="14">
    <source>
        <dbReference type="Proteomes" id="UP000053961"/>
    </source>
</evidence>
<keyword evidence="7" id="KW-0808">Transferase</keyword>
<dbReference type="PANTHER" id="PTHR42655">
    <property type="entry name" value="GLYCOGEN PHOSPHORYLASE"/>
    <property type="match status" value="1"/>
</dbReference>
<proteinExistence type="inferred from homology"/>
<protein>
    <recommendedName>
        <fullName evidence="4">glycogen phosphorylase</fullName>
        <ecNumber evidence="4">2.4.1.1</ecNumber>
    </recommendedName>
</protein>
<evidence type="ECO:0000313" key="13">
    <source>
        <dbReference type="EMBL" id="KUK96218.1"/>
    </source>
</evidence>
<sequence>MNYRPREKFLNLPARIAKLGDLAYNLWWSWHPEGRELFIMLGGRAAWSRNGHNPVKMMQELDDSVFKLASLDPRFLRYYDAVMARFDGDMDPRSGWFCTSIADPREDTIAYFSAEYGLHHALPVYAGGLGFLAGDYLKECSDLGVPSVGIGFMYPEGYLLQRITPDGWQAGACERLDRENAPVQRLRDDDGNPLLVEIPLLGGSIYVEVWKVQVGRTDLYLMDTAVDANDPWNRSISDRLYTGDPEQRLRQEIVLGIGGIRVLKALGIEPTVLHLNEGHPAFAILERIRERVERGMDLEESEEYVRKTTVFTTHTPVPAGHDKFSFSLMEKYFGSYLSRLGISRDDFFGLGIDPRDPASGFNMTAFALRMSKHRNCVSLRHREVTRQMWRHLWPNLSEEEVPIDYVTNGIHVPTWIDRRLGNITFNQYLGRDWLEKHDNPLIWELMDEIPDEVIWKQHGRMKRALINKIKDRARLKWRDPESDSRTLMAFGTLLDPQTLTLGFARRFASYKRATLLLQDAERLRNILTHPQRPVQIIFAGKAHPDDQQSKLLLQRVFNAAADKSFEGRIAFVEDYDQYLAQYLVHGVDVWVNNPRPPMEASGTSGMKASLNGVPQLSIFDGWWVEGYNGKNGWGFEGSEGPCEVRDDRDAEAIYEILEKEVIPLYYRVDDKGVPRGWVKVMKEAIKVTGPNFTSRRMVKEYTEKFYHPAIEEVRATRICKRP</sequence>
<dbReference type="PIRSF" id="PIRSF000460">
    <property type="entry name" value="Pprylas_GlgP"/>
    <property type="match status" value="1"/>
</dbReference>
<dbReference type="EMBL" id="LGFT01000009">
    <property type="protein sequence ID" value="KUK45063.1"/>
    <property type="molecule type" value="Genomic_DNA"/>
</dbReference>
<dbReference type="Pfam" id="PF11897">
    <property type="entry name" value="DUF3417"/>
    <property type="match status" value="1"/>
</dbReference>
<evidence type="ECO:0000256" key="8">
    <source>
        <dbReference type="ARBA" id="ARBA00022898"/>
    </source>
</evidence>
<reference evidence="13" key="1">
    <citation type="journal article" date="2015" name="MBio">
        <title>Genome-resolved metagenomic analysis reveals roles for candidate phyla and other microbial community members in biogeochemical transformations in oil reservoirs.</title>
        <authorList>
            <person name="Hu P."/>
            <person name="Tom L."/>
            <person name="Singh A."/>
            <person name="Thomas B.C."/>
            <person name="Baker B.J."/>
            <person name="Piceno Y.M."/>
            <person name="Andersen G.L."/>
            <person name="Banfield J.F."/>
        </authorList>
    </citation>
    <scope>NUCLEOTIDE SEQUENCE [LARGE SCALE GENOMIC DNA]</scope>
    <source>
        <strain evidence="13">56_747</strain>
    </source>
</reference>
<feature type="modified residue" description="N6-(pyridoxal phosphate)lysine" evidence="10">
    <location>
        <position position="607"/>
    </location>
</feature>
<dbReference type="EC" id="2.4.1.1" evidence="4"/>
<organism evidence="13 14">
    <name type="scientific">Methanothrix harundinacea</name>
    <dbReference type="NCBI Taxonomy" id="301375"/>
    <lineage>
        <taxon>Archaea</taxon>
        <taxon>Methanobacteriati</taxon>
        <taxon>Methanobacteriota</taxon>
        <taxon>Stenosarchaea group</taxon>
        <taxon>Methanomicrobia</taxon>
        <taxon>Methanotrichales</taxon>
        <taxon>Methanotrichaceae</taxon>
        <taxon>Methanothrix</taxon>
    </lineage>
</organism>
<dbReference type="GO" id="GO:0030170">
    <property type="term" value="F:pyridoxal phosphate binding"/>
    <property type="evidence" value="ECO:0007669"/>
    <property type="project" value="InterPro"/>
</dbReference>
<evidence type="ECO:0000256" key="10">
    <source>
        <dbReference type="PIRSR" id="PIRSR000460-1"/>
    </source>
</evidence>
<accession>A0A101IJ64</accession>
<name>A0A101IJ64_9EURY</name>
<dbReference type="Proteomes" id="UP000053961">
    <property type="component" value="Unassembled WGS sequence"/>
</dbReference>
<evidence type="ECO:0000313" key="12">
    <source>
        <dbReference type="EMBL" id="KUK45063.1"/>
    </source>
</evidence>
<evidence type="ECO:0000256" key="1">
    <source>
        <dbReference type="ARBA" id="ARBA00001275"/>
    </source>
</evidence>
<dbReference type="NCBIfam" id="TIGR02094">
    <property type="entry name" value="more_P_ylases"/>
    <property type="match status" value="1"/>
</dbReference>
<dbReference type="Pfam" id="PF00343">
    <property type="entry name" value="Phosphorylase"/>
    <property type="match status" value="1"/>
</dbReference>
<dbReference type="SUPFAM" id="SSF53756">
    <property type="entry name" value="UDP-Glycosyltransferase/glycogen phosphorylase"/>
    <property type="match status" value="1"/>
</dbReference>
<reference evidence="14 15" key="2">
    <citation type="journal article" date="2015" name="MBio">
        <title>Genome-Resolved Metagenomic Analysis Reveals Roles for Candidate Phyla and Other Microbial Community Members in Biogeochemical Transformations in Oil Reservoirs.</title>
        <authorList>
            <person name="Hu P."/>
            <person name="Tom L."/>
            <person name="Singh A."/>
            <person name="Thomas B.C."/>
            <person name="Baker B.J."/>
            <person name="Piceno Y.M."/>
            <person name="Andersen G.L."/>
            <person name="Banfield J.F."/>
        </authorList>
    </citation>
    <scope>NUCLEOTIDE SEQUENCE [LARGE SCALE GENOMIC DNA]</scope>
    <source>
        <strain evidence="12">57_489</strain>
    </source>
</reference>
<comment type="catalytic activity">
    <reaction evidence="1">
        <text>[(1-&gt;4)-alpha-D-glucosyl](n) + phosphate = [(1-&gt;4)-alpha-D-glucosyl](n-1) + alpha-D-glucose 1-phosphate</text>
        <dbReference type="Rhea" id="RHEA:41732"/>
        <dbReference type="Rhea" id="RHEA-COMP:9584"/>
        <dbReference type="Rhea" id="RHEA-COMP:9586"/>
        <dbReference type="ChEBI" id="CHEBI:15444"/>
        <dbReference type="ChEBI" id="CHEBI:43474"/>
        <dbReference type="ChEBI" id="CHEBI:58601"/>
        <dbReference type="EC" id="2.4.1.1"/>
    </reaction>
</comment>
<dbReference type="AlphaFoldDB" id="A0A101IJ64"/>
<keyword evidence="8 10" id="KW-0663">Pyridoxal phosphate</keyword>
<evidence type="ECO:0000256" key="6">
    <source>
        <dbReference type="ARBA" id="ARBA00022676"/>
    </source>
</evidence>
<evidence type="ECO:0000313" key="15">
    <source>
        <dbReference type="Proteomes" id="UP000057043"/>
    </source>
</evidence>
<comment type="caution">
    <text evidence="13">The sequence shown here is derived from an EMBL/GenBank/DDBJ whole genome shotgun (WGS) entry which is preliminary data.</text>
</comment>
<keyword evidence="6" id="KW-0328">Glycosyltransferase</keyword>
<dbReference type="InterPro" id="IPR052182">
    <property type="entry name" value="Glycogen/Maltodextrin_Phosph"/>
</dbReference>
<evidence type="ECO:0000256" key="3">
    <source>
        <dbReference type="ARBA" id="ARBA00006047"/>
    </source>
</evidence>
<gene>
    <name evidence="12" type="ORF">XD72_0590</name>
    <name evidence="13" type="ORF">XE07_1244</name>
</gene>
<dbReference type="EMBL" id="LGHB01000017">
    <property type="protein sequence ID" value="KUK96218.1"/>
    <property type="molecule type" value="Genomic_DNA"/>
</dbReference>
<dbReference type="Gene3D" id="3.40.50.2000">
    <property type="entry name" value="Glycogen Phosphorylase B"/>
    <property type="match status" value="3"/>
</dbReference>
<keyword evidence="5" id="KW-0021">Allosteric enzyme</keyword>
<evidence type="ECO:0000256" key="5">
    <source>
        <dbReference type="ARBA" id="ARBA00022533"/>
    </source>
</evidence>
<dbReference type="PROSITE" id="PS00102">
    <property type="entry name" value="PHOSPHORYLASE"/>
    <property type="match status" value="1"/>
</dbReference>
<evidence type="ECO:0000256" key="7">
    <source>
        <dbReference type="ARBA" id="ARBA00022679"/>
    </source>
</evidence>
<dbReference type="InterPro" id="IPR035090">
    <property type="entry name" value="Pyridoxal_P_attach_site"/>
</dbReference>
<dbReference type="PATRIC" id="fig|301375.6.peg.170"/>
<dbReference type="GO" id="GO:0005975">
    <property type="term" value="P:carbohydrate metabolic process"/>
    <property type="evidence" value="ECO:0007669"/>
    <property type="project" value="InterPro"/>
</dbReference>
<dbReference type="InterPro" id="IPR024517">
    <property type="entry name" value="Glycogen_phosphorylase_DUF3417"/>
</dbReference>
<dbReference type="InterPro" id="IPR000811">
    <property type="entry name" value="Glyco_trans_35"/>
</dbReference>
<dbReference type="PANTHER" id="PTHR42655:SF1">
    <property type="entry name" value="GLYCOGEN PHOSPHORYLASE"/>
    <property type="match status" value="1"/>
</dbReference>
<comment type="similarity">
    <text evidence="3">Belongs to the glycogen phosphorylase family.</text>
</comment>
<evidence type="ECO:0000256" key="2">
    <source>
        <dbReference type="ARBA" id="ARBA00001933"/>
    </source>
</evidence>
<evidence type="ECO:0000259" key="11">
    <source>
        <dbReference type="Pfam" id="PF11897"/>
    </source>
</evidence>
<comment type="cofactor">
    <cofactor evidence="2">
        <name>pyridoxal 5'-phosphate</name>
        <dbReference type="ChEBI" id="CHEBI:597326"/>
    </cofactor>
</comment>
<keyword evidence="9" id="KW-0119">Carbohydrate metabolism</keyword>
<evidence type="ECO:0000256" key="4">
    <source>
        <dbReference type="ARBA" id="ARBA00012591"/>
    </source>
</evidence>
<evidence type="ECO:0000256" key="9">
    <source>
        <dbReference type="ARBA" id="ARBA00023277"/>
    </source>
</evidence>
<feature type="domain" description="DUF3417" evidence="11">
    <location>
        <begin position="12"/>
        <end position="122"/>
    </location>
</feature>
<dbReference type="GO" id="GO:0008184">
    <property type="term" value="F:glycogen phosphorylase activity"/>
    <property type="evidence" value="ECO:0007669"/>
    <property type="project" value="InterPro"/>
</dbReference>
<dbReference type="Proteomes" id="UP000057043">
    <property type="component" value="Unassembled WGS sequence"/>
</dbReference>